<proteinExistence type="inferred from homology"/>
<dbReference type="GO" id="GO:0003697">
    <property type="term" value="F:single-stranded DNA binding"/>
    <property type="evidence" value="ECO:0007669"/>
    <property type="project" value="InterPro"/>
</dbReference>
<dbReference type="InterPro" id="IPR018078">
    <property type="entry name" value="DNA-binding_RecF_CS"/>
</dbReference>
<dbReference type="Gene3D" id="1.20.1050.90">
    <property type="entry name" value="RecF/RecN/SMC, N-terminal domain"/>
    <property type="match status" value="1"/>
</dbReference>
<evidence type="ECO:0000256" key="3">
    <source>
        <dbReference type="ARBA" id="ARBA00022741"/>
    </source>
</evidence>
<evidence type="ECO:0000256" key="5">
    <source>
        <dbReference type="ARBA" id="ARBA00023125"/>
    </source>
</evidence>
<evidence type="ECO:0000313" key="6">
    <source>
        <dbReference type="EMBL" id="VBB69494.1"/>
    </source>
</evidence>
<keyword evidence="3" id="KW-0547">Nucleotide-binding</keyword>
<keyword evidence="5" id="KW-0238">DNA-binding</keyword>
<organism evidence="6">
    <name type="scientific">invertebrate metagenome</name>
    <dbReference type="NCBI Taxonomy" id="1711999"/>
    <lineage>
        <taxon>unclassified sequences</taxon>
        <taxon>metagenomes</taxon>
        <taxon>organismal metagenomes</taxon>
    </lineage>
</organism>
<keyword evidence="4" id="KW-0067">ATP-binding</keyword>
<reference evidence="6" key="1">
    <citation type="submission" date="2018-10" db="EMBL/GenBank/DDBJ databases">
        <authorList>
            <person name="Gruber-Vodicka H."/>
            <person name="Jaeckle O."/>
        </authorList>
    </citation>
    <scope>NUCLEOTIDE SEQUENCE</scope>
</reference>
<dbReference type="EMBL" id="LR026963">
    <property type="protein sequence ID" value="VBB69494.1"/>
    <property type="molecule type" value="Genomic_DNA"/>
</dbReference>
<evidence type="ECO:0000256" key="4">
    <source>
        <dbReference type="ARBA" id="ARBA00022840"/>
    </source>
</evidence>
<dbReference type="GO" id="GO:0000731">
    <property type="term" value="P:DNA synthesis involved in DNA repair"/>
    <property type="evidence" value="ECO:0007669"/>
    <property type="project" value="TreeGrafter"/>
</dbReference>
<dbReference type="InterPro" id="IPR027417">
    <property type="entry name" value="P-loop_NTPase"/>
</dbReference>
<name>A0A484H739_9ZZZZ</name>
<evidence type="ECO:0000256" key="1">
    <source>
        <dbReference type="ARBA" id="ARBA00022490"/>
    </source>
</evidence>
<evidence type="ECO:0000256" key="2">
    <source>
        <dbReference type="ARBA" id="ARBA00022705"/>
    </source>
</evidence>
<keyword evidence="2" id="KW-0235">DNA replication</keyword>
<dbReference type="InterPro" id="IPR042174">
    <property type="entry name" value="RecF_2"/>
</dbReference>
<dbReference type="PROSITE" id="PS00617">
    <property type="entry name" value="RECF_1"/>
    <property type="match status" value="1"/>
</dbReference>
<dbReference type="GO" id="GO:0005524">
    <property type="term" value="F:ATP binding"/>
    <property type="evidence" value="ECO:0007669"/>
    <property type="project" value="UniProtKB-KW"/>
</dbReference>
<dbReference type="PANTHER" id="PTHR32182:SF0">
    <property type="entry name" value="DNA REPLICATION AND REPAIR PROTEIN RECF"/>
    <property type="match status" value="1"/>
</dbReference>
<dbReference type="AlphaFoldDB" id="A0A484H739"/>
<dbReference type="SUPFAM" id="SSF52540">
    <property type="entry name" value="P-loop containing nucleoside triphosphate hydrolases"/>
    <property type="match status" value="1"/>
</dbReference>
<dbReference type="PANTHER" id="PTHR32182">
    <property type="entry name" value="DNA REPLICATION AND REPAIR PROTEIN RECF"/>
    <property type="match status" value="1"/>
</dbReference>
<dbReference type="InterPro" id="IPR001238">
    <property type="entry name" value="DNA-binding_RecF"/>
</dbReference>
<dbReference type="GO" id="GO:0006302">
    <property type="term" value="P:double-strand break repair"/>
    <property type="evidence" value="ECO:0007669"/>
    <property type="project" value="TreeGrafter"/>
</dbReference>
<dbReference type="HAMAP" id="MF_00365">
    <property type="entry name" value="RecF"/>
    <property type="match status" value="1"/>
</dbReference>
<accession>A0A484H739</accession>
<keyword evidence="1" id="KW-0963">Cytoplasm</keyword>
<dbReference type="GO" id="GO:0006260">
    <property type="term" value="P:DNA replication"/>
    <property type="evidence" value="ECO:0007669"/>
    <property type="project" value="UniProtKB-KW"/>
</dbReference>
<gene>
    <name evidence="6" type="ORF">RIEGSTA812A_PEG_967</name>
</gene>
<dbReference type="PROSITE" id="PS00618">
    <property type="entry name" value="RECF_2"/>
    <property type="match status" value="1"/>
</dbReference>
<protein>
    <submittedName>
        <fullName evidence="6">DNA recombination and repair protein RecF</fullName>
    </submittedName>
</protein>
<sequence>MNRGQVALADVAAAVWLTPAMDRLFVESPVTRRQFLDRLVFAFDPAHASRVAAYERAMRERSRLLREGQHDPAWVAALESIMAEHGVGVAAARRKTIAQLVQACGEAFGPFPRVVPSLVGTVEGWLAVMPMTEAVQRLRQALWVGRRLDARTGGATEGPHRSDLVVWHATRNLPASQCSTGKALLIALTLAQARAQATARGFLPLLLLDEIVAHLDRIHRQALFDAICAVGTQAWLTGTDRTLFAGLGARALFLYVENSHTVQQSPV</sequence>